<evidence type="ECO:0000313" key="1">
    <source>
        <dbReference type="EMBL" id="KKB78769.1"/>
    </source>
</evidence>
<dbReference type="PANTHER" id="PTHR31891">
    <property type="entry name" value="FORMAMIDASE C869.04-RELATED"/>
    <property type="match status" value="1"/>
</dbReference>
<evidence type="ECO:0000313" key="2">
    <source>
        <dbReference type="Proteomes" id="UP000033514"/>
    </source>
</evidence>
<dbReference type="RefSeq" id="WP_046142846.1">
    <property type="nucleotide sequence ID" value="NZ_LAJG01000021.1"/>
</dbReference>
<dbReference type="OrthoDB" id="9785236at2"/>
<organism evidence="1 2">
    <name type="scientific">Devosia soli</name>
    <dbReference type="NCBI Taxonomy" id="361041"/>
    <lineage>
        <taxon>Bacteria</taxon>
        <taxon>Pseudomonadati</taxon>
        <taxon>Pseudomonadota</taxon>
        <taxon>Alphaproteobacteria</taxon>
        <taxon>Hyphomicrobiales</taxon>
        <taxon>Devosiaceae</taxon>
        <taxon>Devosia</taxon>
    </lineage>
</organism>
<comment type="caution">
    <text evidence="1">The sequence shown here is derived from an EMBL/GenBank/DDBJ whole genome shotgun (WGS) entry which is preliminary data.</text>
</comment>
<dbReference type="GO" id="GO:0016811">
    <property type="term" value="F:hydrolase activity, acting on carbon-nitrogen (but not peptide) bonds, in linear amides"/>
    <property type="evidence" value="ECO:0007669"/>
    <property type="project" value="InterPro"/>
</dbReference>
<dbReference type="PANTHER" id="PTHR31891:SF1">
    <property type="entry name" value="FORMAMIDASE C869.04-RELATED"/>
    <property type="match status" value="1"/>
</dbReference>
<keyword evidence="2" id="KW-1185">Reference proteome</keyword>
<dbReference type="PATRIC" id="fig|361041.3.peg.1297"/>
<reference evidence="1 2" key="1">
    <citation type="submission" date="2015-03" db="EMBL/GenBank/DDBJ databases">
        <authorList>
            <person name="Hassan Y.I."/>
            <person name="Lepp D."/>
            <person name="Zhou T."/>
        </authorList>
    </citation>
    <scope>NUCLEOTIDE SEQUENCE [LARGE SCALE GENOMIC DNA]</scope>
    <source>
        <strain evidence="1 2">GH2-10</strain>
    </source>
</reference>
<proteinExistence type="predicted"/>
<dbReference type="STRING" id="361041.VW35_09705"/>
<gene>
    <name evidence="1" type="ORF">VW35_09705</name>
</gene>
<dbReference type="AlphaFoldDB" id="A0A0F5L9A0"/>
<dbReference type="Gene3D" id="3.10.28.20">
    <property type="entry name" value="Acetamidase/Formamidase-like domains"/>
    <property type="match status" value="1"/>
</dbReference>
<dbReference type="Gene3D" id="2.60.120.580">
    <property type="entry name" value="Acetamidase/Formamidase-like domains"/>
    <property type="match status" value="1"/>
</dbReference>
<dbReference type="EMBL" id="LAJG01000021">
    <property type="protein sequence ID" value="KKB78769.1"/>
    <property type="molecule type" value="Genomic_DNA"/>
</dbReference>
<name>A0A0F5L9A0_9HYPH</name>
<dbReference type="Gene3D" id="2.40.10.120">
    <property type="match status" value="1"/>
</dbReference>
<accession>A0A0F5L9A0</accession>
<dbReference type="Pfam" id="PF03069">
    <property type="entry name" value="FmdA_AmdA"/>
    <property type="match status" value="2"/>
</dbReference>
<protein>
    <submittedName>
        <fullName evidence="1">Acetamidase</fullName>
    </submittedName>
</protein>
<dbReference type="SUPFAM" id="SSF141130">
    <property type="entry name" value="Acetamidase/Formamidase-like"/>
    <property type="match status" value="1"/>
</dbReference>
<dbReference type="InterPro" id="IPR004304">
    <property type="entry name" value="FmdA_AmdA"/>
</dbReference>
<dbReference type="Proteomes" id="UP000033514">
    <property type="component" value="Unassembled WGS sequence"/>
</dbReference>
<sequence>MATHRFAPAAWHSVLAKLPAALRVADGDTVITETIDAAGYDKDGVARASGPNPMNGPVHVEGAEPGDVLQVDIVRMTPIRATGWTRAALAGNVVDPERVRDLPPRDRADWIIDAKAGTVQLKDTVPGLEQLILPLEPMIGCFGVAPAGGHAISTATSAENGGNMDYRGFGPGARVWFPVFEPGALFFLGDCHAIQGDGEIVGTGVETAMEVEVRLSLLKGRKQVWPRGETGKTIYTVGNARPLDQALQHATTEMFDWLTGDYGLSAVAASHLMGQVVRYEVGNVFDPAYTMVCRIEKKWLPESQRPR</sequence>